<dbReference type="InterPro" id="IPR021401">
    <property type="entry name" value="DUF3040"/>
</dbReference>
<feature type="region of interest" description="Disordered" evidence="1">
    <location>
        <begin position="79"/>
        <end position="106"/>
    </location>
</feature>
<evidence type="ECO:0000313" key="3">
    <source>
        <dbReference type="EMBL" id="MDT0414939.1"/>
    </source>
</evidence>
<evidence type="ECO:0000256" key="1">
    <source>
        <dbReference type="SAM" id="MobiDB-lite"/>
    </source>
</evidence>
<proteinExistence type="predicted"/>
<evidence type="ECO:0000313" key="4">
    <source>
        <dbReference type="Proteomes" id="UP001183607"/>
    </source>
</evidence>
<keyword evidence="2" id="KW-0812">Transmembrane</keyword>
<dbReference type="EMBL" id="JAVRER010000006">
    <property type="protein sequence ID" value="MDT0414939.1"/>
    <property type="molecule type" value="Genomic_DNA"/>
</dbReference>
<protein>
    <submittedName>
        <fullName evidence="3">DUF3040 domain-containing protein</fullName>
    </submittedName>
</protein>
<reference evidence="4" key="1">
    <citation type="submission" date="2023-07" db="EMBL/GenBank/DDBJ databases">
        <title>30 novel species of actinomycetes from the DSMZ collection.</title>
        <authorList>
            <person name="Nouioui I."/>
        </authorList>
    </citation>
    <scope>NUCLEOTIDE SEQUENCE [LARGE SCALE GENOMIC DNA]</scope>
    <source>
        <strain evidence="4">DSM 41982</strain>
    </source>
</reference>
<gene>
    <name evidence="3" type="ORF">RM574_05495</name>
</gene>
<name>A0ABD5E1I4_9ACTN</name>
<feature type="transmembrane region" description="Helical" evidence="2">
    <location>
        <begin position="31"/>
        <end position="50"/>
    </location>
</feature>
<comment type="caution">
    <text evidence="3">The sequence shown here is derived from an EMBL/GenBank/DDBJ whole genome shotgun (WGS) entry which is preliminary data.</text>
</comment>
<keyword evidence="2" id="KW-0472">Membrane</keyword>
<evidence type="ECO:0000256" key="2">
    <source>
        <dbReference type="SAM" id="Phobius"/>
    </source>
</evidence>
<accession>A0ABD5E1I4</accession>
<sequence>MDRQDETLRTLERRLRAEDPRLERALRTGRLPRASHPWVVLLLVLALGTLCGGLVAGHGVVLASGLVAAGVAAHLLDPHPRARGRRTGGAFTRPRLTLGRAPHSRH</sequence>
<dbReference type="AlphaFoldDB" id="A0ABD5E1I4"/>
<dbReference type="Proteomes" id="UP001183607">
    <property type="component" value="Unassembled WGS sequence"/>
</dbReference>
<dbReference type="RefSeq" id="WP_093854047.1">
    <property type="nucleotide sequence ID" value="NZ_JAVRER010000006.1"/>
</dbReference>
<keyword evidence="2" id="KW-1133">Transmembrane helix</keyword>
<organism evidence="3 4">
    <name type="scientific">Streptomyces evansiae</name>
    <dbReference type="NCBI Taxonomy" id="3075535"/>
    <lineage>
        <taxon>Bacteria</taxon>
        <taxon>Bacillati</taxon>
        <taxon>Actinomycetota</taxon>
        <taxon>Actinomycetes</taxon>
        <taxon>Kitasatosporales</taxon>
        <taxon>Streptomycetaceae</taxon>
        <taxon>Streptomyces</taxon>
    </lineage>
</organism>
<dbReference type="Pfam" id="PF11239">
    <property type="entry name" value="DUF3040"/>
    <property type="match status" value="1"/>
</dbReference>